<dbReference type="InterPro" id="IPR036188">
    <property type="entry name" value="FAD/NAD-bd_sf"/>
</dbReference>
<evidence type="ECO:0000256" key="2">
    <source>
        <dbReference type="SAM" id="Phobius"/>
    </source>
</evidence>
<dbReference type="KEGG" id="hqn:M0220_08525"/>
<evidence type="ECO:0000313" key="4">
    <source>
        <dbReference type="EMBL" id="UYO76172.1"/>
    </source>
</evidence>
<dbReference type="InterPro" id="IPR006076">
    <property type="entry name" value="FAD-dep_OxRdtase"/>
</dbReference>
<keyword evidence="2" id="KW-1133">Transmembrane helix</keyword>
<organism evidence="4 5">
    <name type="scientific">Halomonas qinghailakensis</name>
    <dbReference type="NCBI Taxonomy" id="2937790"/>
    <lineage>
        <taxon>Bacteria</taxon>
        <taxon>Pseudomonadati</taxon>
        <taxon>Pseudomonadota</taxon>
        <taxon>Gammaproteobacteria</taxon>
        <taxon>Oceanospirillales</taxon>
        <taxon>Halomonadaceae</taxon>
        <taxon>Halomonas</taxon>
    </lineage>
</organism>
<accession>A0AA46TV86</accession>
<dbReference type="RefSeq" id="WP_264019139.1">
    <property type="nucleotide sequence ID" value="NZ_CP096973.1"/>
</dbReference>
<keyword evidence="2" id="KW-0812">Transmembrane</keyword>
<evidence type="ECO:0000259" key="3">
    <source>
        <dbReference type="Pfam" id="PF01266"/>
    </source>
</evidence>
<name>A0AA46TV86_9GAMM</name>
<dbReference type="Gene3D" id="3.50.50.60">
    <property type="entry name" value="FAD/NAD(P)-binding domain"/>
    <property type="match status" value="1"/>
</dbReference>
<dbReference type="SUPFAM" id="SSF51905">
    <property type="entry name" value="FAD/NAD(P)-binding domain"/>
    <property type="match status" value="1"/>
</dbReference>
<dbReference type="GO" id="GO:0016491">
    <property type="term" value="F:oxidoreductase activity"/>
    <property type="evidence" value="ECO:0007669"/>
    <property type="project" value="UniProtKB-KW"/>
</dbReference>
<keyword evidence="2" id="KW-0472">Membrane</keyword>
<protein>
    <submittedName>
        <fullName evidence="4">FAD-dependent oxidoreductase</fullName>
    </submittedName>
</protein>
<keyword evidence="1" id="KW-0560">Oxidoreductase</keyword>
<dbReference type="AlphaFoldDB" id="A0AA46TV86"/>
<proteinExistence type="predicted"/>
<keyword evidence="5" id="KW-1185">Reference proteome</keyword>
<feature type="transmembrane region" description="Helical" evidence="2">
    <location>
        <begin position="6"/>
        <end position="23"/>
    </location>
</feature>
<dbReference type="Pfam" id="PF01266">
    <property type="entry name" value="DAO"/>
    <property type="match status" value="1"/>
</dbReference>
<gene>
    <name evidence="4" type="ORF">M0220_08525</name>
</gene>
<evidence type="ECO:0000256" key="1">
    <source>
        <dbReference type="ARBA" id="ARBA00023002"/>
    </source>
</evidence>
<dbReference type="EMBL" id="CP096973">
    <property type="protein sequence ID" value="UYO76172.1"/>
    <property type="molecule type" value="Genomic_DNA"/>
</dbReference>
<reference evidence="4" key="1">
    <citation type="submission" date="2022-05" db="EMBL/GenBank/DDBJ databases">
        <title>Complete sequence of a novel PHA-producing Halomonas strain.</title>
        <authorList>
            <person name="Zheng Z."/>
        </authorList>
    </citation>
    <scope>NUCLEOTIDE SEQUENCE</scope>
    <source>
        <strain evidence="4">ZZQ-149</strain>
    </source>
</reference>
<dbReference type="Proteomes" id="UP001164935">
    <property type="component" value="Chromosome"/>
</dbReference>
<feature type="domain" description="FAD dependent oxidoreductase" evidence="3">
    <location>
        <begin position="8"/>
        <end position="39"/>
    </location>
</feature>
<evidence type="ECO:0000313" key="5">
    <source>
        <dbReference type="Proteomes" id="UP001164935"/>
    </source>
</evidence>
<sequence>MTTTHPAVVIGGGIVGICCALYLQREGLEVTLVEPARVNHRCYNGTLGSRPTAWA</sequence>